<protein>
    <submittedName>
        <fullName evidence="1">Uncharacterized protein</fullName>
    </submittedName>
</protein>
<accession>A0A6F8PVV6</accession>
<dbReference type="KEGG" id="tse:THMIRHAS_16550"/>
<dbReference type="EMBL" id="AP021889">
    <property type="protein sequence ID" value="BBP46282.1"/>
    <property type="molecule type" value="Genomic_DNA"/>
</dbReference>
<dbReference type="Proteomes" id="UP000501726">
    <property type="component" value="Chromosome"/>
</dbReference>
<organism evidence="1 2">
    <name type="scientific">Thiosulfatimonas sediminis</name>
    <dbReference type="NCBI Taxonomy" id="2675054"/>
    <lineage>
        <taxon>Bacteria</taxon>
        <taxon>Pseudomonadati</taxon>
        <taxon>Pseudomonadota</taxon>
        <taxon>Gammaproteobacteria</taxon>
        <taxon>Thiotrichales</taxon>
        <taxon>Piscirickettsiaceae</taxon>
        <taxon>Thiosulfatimonas</taxon>
    </lineage>
</organism>
<reference evidence="2" key="1">
    <citation type="submission" date="2019-11" db="EMBL/GenBank/DDBJ databases">
        <title>Isolation and characterization of two novel species in the genus Thiomicrorhabdus.</title>
        <authorList>
            <person name="Mochizuki J."/>
            <person name="Kojima H."/>
            <person name="Fukui M."/>
        </authorList>
    </citation>
    <scope>NUCLEOTIDE SEQUENCE [LARGE SCALE GENOMIC DNA]</scope>
    <source>
        <strain evidence="2">aks77</strain>
    </source>
</reference>
<name>A0A6F8PVV6_9GAMM</name>
<keyword evidence="2" id="KW-1185">Reference proteome</keyword>
<evidence type="ECO:0000313" key="2">
    <source>
        <dbReference type="Proteomes" id="UP000501726"/>
    </source>
</evidence>
<gene>
    <name evidence="1" type="ORF">THMIRHAS_16550</name>
</gene>
<evidence type="ECO:0000313" key="1">
    <source>
        <dbReference type="EMBL" id="BBP46282.1"/>
    </source>
</evidence>
<proteinExistence type="predicted"/>
<dbReference type="RefSeq" id="WP_173272749.1">
    <property type="nucleotide sequence ID" value="NZ_AP021889.1"/>
</dbReference>
<dbReference type="AlphaFoldDB" id="A0A6F8PVV6"/>
<sequence length="109" mass="12962">MVNGQRMVKPAEVTPLNAHVYRVFNVFDRLYQFGATDYFARFQGVDEGYRIFSEALRGLTTEQVNLGIRRVEGLENRKLVFPEARAFFNLCIWNDQEFSEQLWRYEEKN</sequence>